<evidence type="ECO:0000313" key="3">
    <source>
        <dbReference type="EMBL" id="CAD8168871.1"/>
    </source>
</evidence>
<comment type="caution">
    <text evidence="3">The sequence shown here is derived from an EMBL/GenBank/DDBJ whole genome shotgun (WGS) entry which is preliminary data.</text>
</comment>
<dbReference type="GO" id="GO:0007034">
    <property type="term" value="P:vacuolar transport"/>
    <property type="evidence" value="ECO:0007669"/>
    <property type="project" value="InterPro"/>
</dbReference>
<reference evidence="3" key="1">
    <citation type="submission" date="2021-01" db="EMBL/GenBank/DDBJ databases">
        <authorList>
            <consortium name="Genoscope - CEA"/>
            <person name="William W."/>
        </authorList>
    </citation>
    <scope>NUCLEOTIDE SEQUENCE</scope>
</reference>
<feature type="compositionally biased region" description="Polar residues" evidence="2">
    <location>
        <begin position="7"/>
        <end position="27"/>
    </location>
</feature>
<gene>
    <name evidence="3" type="ORF">POCTA_138.1.T0520220</name>
</gene>
<feature type="region of interest" description="Disordered" evidence="2">
    <location>
        <begin position="1"/>
        <end position="28"/>
    </location>
</feature>
<proteinExistence type="predicted"/>
<keyword evidence="1" id="KW-0175">Coiled coil</keyword>
<dbReference type="Proteomes" id="UP000683925">
    <property type="component" value="Unassembled WGS sequence"/>
</dbReference>
<keyword evidence="4" id="KW-1185">Reference proteome</keyword>
<evidence type="ECO:0000313" key="4">
    <source>
        <dbReference type="Proteomes" id="UP000683925"/>
    </source>
</evidence>
<dbReference type="OMA" id="CIMEMQT"/>
<organism evidence="3 4">
    <name type="scientific">Paramecium octaurelia</name>
    <dbReference type="NCBI Taxonomy" id="43137"/>
    <lineage>
        <taxon>Eukaryota</taxon>
        <taxon>Sar</taxon>
        <taxon>Alveolata</taxon>
        <taxon>Ciliophora</taxon>
        <taxon>Intramacronucleata</taxon>
        <taxon>Oligohymenophorea</taxon>
        <taxon>Peniculida</taxon>
        <taxon>Parameciidae</taxon>
        <taxon>Paramecium</taxon>
    </lineage>
</organism>
<dbReference type="EMBL" id="CAJJDP010000052">
    <property type="protein sequence ID" value="CAD8168871.1"/>
    <property type="molecule type" value="Genomic_DNA"/>
</dbReference>
<accession>A0A8S1UVZ2</accession>
<sequence>MFKGFKKSTSNSSQESQKIQESNSSNAEKIMRQLEQKKSDLENIIEKYCEKLEQLDKQCKRYISDGKKCAAKGCIMEMQTLKQQISMYHKKINIIIQMKIKIETISQDQDLGNLMEQATGLFRNSQDVNDQLTESLQTWQEFLESQKERDNIFKEMENKFVDNQEIEDTLNQYEQEIQSEKLKQKLDAVPSEKIQPLQNCQLNRQMQATNAKVDLLLN</sequence>
<protein>
    <submittedName>
        <fullName evidence="3">Uncharacterized protein</fullName>
    </submittedName>
</protein>
<evidence type="ECO:0000256" key="2">
    <source>
        <dbReference type="SAM" id="MobiDB-lite"/>
    </source>
</evidence>
<dbReference type="OrthoDB" id="306063at2759"/>
<dbReference type="Pfam" id="PF03357">
    <property type="entry name" value="Snf7"/>
    <property type="match status" value="1"/>
</dbReference>
<feature type="coiled-coil region" evidence="1">
    <location>
        <begin position="156"/>
        <end position="183"/>
    </location>
</feature>
<name>A0A8S1UVZ2_PAROT</name>
<evidence type="ECO:0000256" key="1">
    <source>
        <dbReference type="SAM" id="Coils"/>
    </source>
</evidence>
<dbReference type="AlphaFoldDB" id="A0A8S1UVZ2"/>
<dbReference type="InterPro" id="IPR005024">
    <property type="entry name" value="Snf7_fam"/>
</dbReference>